<keyword evidence="6" id="KW-1185">Reference proteome</keyword>
<gene>
    <name evidence="5" type="ORF">OS242_06660</name>
</gene>
<keyword evidence="2" id="KW-0067">ATP-binding</keyword>
<proteinExistence type="predicted"/>
<dbReference type="SMART" id="SM00534">
    <property type="entry name" value="MUTSac"/>
    <property type="match status" value="1"/>
</dbReference>
<sequence length="546" mass="60751">MKTTPEFLPRATAQELGWAQVWAQCRPVSVAGQAFRRDVLGRPYRPGDEAAWREAVEDLRAVRAAAEADGTLAERLCQALAEVPDIEAMLRLLQQGAALRQVDFFELKKMLWHGREIERALGAGGLSFSWWRTLDWERLLRLLNPEEELVPAFALSEAADGELARLRGELSRIEGRIAARKKEQHDSLRTRYGRAPGRDGLYVWERGEAAREVAAEDAELELVLKNRYETVFRVVDQADVTAMRARRKDLLTEIEEREVAVLAEMAVCLVQEVPDLHEARTALARLDWTLAKVELARAWGGSLPEWVTDQPWRVAGSWHPAAREAVEARGGVYTTLDLELQPGVGLITGPNMGGKTVALKTFGLLQALAQYAMPVPATVFHFQPVERIGMSAGDGQSLEGGLSSFGAEMSRLVALLTERGRALLLLDEVARTTNPQEGEALAVALASWLCETEHTAWIASHFPQVTRVPGVQQYRVAGLRGEMLERWEGEGGGAGDVLARLQAAFDYRVIPSDRQEVQRQAVRLARCLGLPEDLVERAERVLRERE</sequence>
<dbReference type="InterPro" id="IPR036187">
    <property type="entry name" value="DNA_mismatch_repair_MutS_sf"/>
</dbReference>
<protein>
    <recommendedName>
        <fullName evidence="4">DNA mismatch repair proteins mutS family domain-containing protein</fullName>
    </recommendedName>
</protein>
<dbReference type="Gene3D" id="3.40.50.300">
    <property type="entry name" value="P-loop containing nucleotide triphosphate hydrolases"/>
    <property type="match status" value="1"/>
</dbReference>
<evidence type="ECO:0000256" key="3">
    <source>
        <dbReference type="ARBA" id="ARBA00023125"/>
    </source>
</evidence>
<dbReference type="PANTHER" id="PTHR11361">
    <property type="entry name" value="DNA MISMATCH REPAIR PROTEIN MUTS FAMILY MEMBER"/>
    <property type="match status" value="1"/>
</dbReference>
<dbReference type="SUPFAM" id="SSF52540">
    <property type="entry name" value="P-loop containing nucleoside triphosphate hydrolases"/>
    <property type="match status" value="1"/>
</dbReference>
<evidence type="ECO:0000259" key="4">
    <source>
        <dbReference type="SMART" id="SM00534"/>
    </source>
</evidence>
<dbReference type="InterPro" id="IPR045076">
    <property type="entry name" value="MutS"/>
</dbReference>
<keyword evidence="1" id="KW-0547">Nucleotide-binding</keyword>
<feature type="domain" description="DNA mismatch repair proteins mutS family" evidence="4">
    <location>
        <begin position="342"/>
        <end position="543"/>
    </location>
</feature>
<dbReference type="EMBL" id="JAPMLT010000002">
    <property type="protein sequence ID" value="MCX7569640.1"/>
    <property type="molecule type" value="Genomic_DNA"/>
</dbReference>
<name>A0ABT3WYA7_9BACL</name>
<comment type="caution">
    <text evidence="5">The sequence shown here is derived from an EMBL/GenBank/DDBJ whole genome shotgun (WGS) entry which is preliminary data.</text>
</comment>
<dbReference type="SUPFAM" id="SSF48334">
    <property type="entry name" value="DNA repair protein MutS, domain III"/>
    <property type="match status" value="1"/>
</dbReference>
<evidence type="ECO:0000256" key="2">
    <source>
        <dbReference type="ARBA" id="ARBA00022840"/>
    </source>
</evidence>
<evidence type="ECO:0000313" key="6">
    <source>
        <dbReference type="Proteomes" id="UP001208017"/>
    </source>
</evidence>
<reference evidence="5 6" key="1">
    <citation type="submission" date="2022-11" db="EMBL/GenBank/DDBJ databases">
        <title>Study of microbial diversity in lake waters.</title>
        <authorList>
            <person name="Zhang J."/>
        </authorList>
    </citation>
    <scope>NUCLEOTIDE SEQUENCE [LARGE SCALE GENOMIC DNA]</scope>
    <source>
        <strain evidence="5 6">DT12</strain>
    </source>
</reference>
<dbReference type="InterPro" id="IPR000432">
    <property type="entry name" value="DNA_mismatch_repair_MutS_C"/>
</dbReference>
<dbReference type="Pfam" id="PF00488">
    <property type="entry name" value="MutS_V"/>
    <property type="match status" value="1"/>
</dbReference>
<evidence type="ECO:0000313" key="5">
    <source>
        <dbReference type="EMBL" id="MCX7569640.1"/>
    </source>
</evidence>
<organism evidence="5 6">
    <name type="scientific">Tumebacillus lacus</name>
    <dbReference type="NCBI Taxonomy" id="2995335"/>
    <lineage>
        <taxon>Bacteria</taxon>
        <taxon>Bacillati</taxon>
        <taxon>Bacillota</taxon>
        <taxon>Bacilli</taxon>
        <taxon>Bacillales</taxon>
        <taxon>Alicyclobacillaceae</taxon>
        <taxon>Tumebacillus</taxon>
    </lineage>
</organism>
<dbReference type="InterPro" id="IPR027417">
    <property type="entry name" value="P-loop_NTPase"/>
</dbReference>
<dbReference type="Proteomes" id="UP001208017">
    <property type="component" value="Unassembled WGS sequence"/>
</dbReference>
<dbReference type="PANTHER" id="PTHR11361:SF34">
    <property type="entry name" value="DNA MISMATCH REPAIR PROTEIN MSH1, MITOCHONDRIAL"/>
    <property type="match status" value="1"/>
</dbReference>
<evidence type="ECO:0000256" key="1">
    <source>
        <dbReference type="ARBA" id="ARBA00022741"/>
    </source>
</evidence>
<dbReference type="RefSeq" id="WP_267150875.1">
    <property type="nucleotide sequence ID" value="NZ_JAPMLT010000002.1"/>
</dbReference>
<accession>A0ABT3WYA7</accession>
<keyword evidence="3" id="KW-0238">DNA-binding</keyword>